<dbReference type="EMBL" id="JBFNXQ010000006">
    <property type="protein sequence ID" value="MEX5717403.1"/>
    <property type="molecule type" value="Genomic_DNA"/>
</dbReference>
<evidence type="ECO:0000313" key="2">
    <source>
        <dbReference type="Proteomes" id="UP001560045"/>
    </source>
</evidence>
<dbReference type="Pfam" id="PF08012">
    <property type="entry name" value="DUF1702"/>
    <property type="match status" value="1"/>
</dbReference>
<sequence length="332" mass="35841">MSPSLGWLGRVLAPSLADVTFAGRGFGVPPTASTPGLEAIPQTVVCGFEYGMAVDGLWELERRLSLVQPGLQGFAYEGATMAAVIRDALGGFRGRRTQDLLTGPARPHVLLAYIGIGFAMARLPRPLWRKVLPDLPGVPEHPTMSWLAVDGYAFDRAYFDTRRWVHEQYVPASHPWQGRPDYFPRAVDQGVGRALWFVNGGDVHQVAQAVRRFAEHRRADLWSGVGLAAAFAGGADAGRLAVLREEAGVHWRQLALGAVFASTARTSAGFVPPHTAVATTAFGNLTVEQAVRLAGDTAVHEQDAGGGPVPAYELWREAIRQGLGVRRLHRAS</sequence>
<evidence type="ECO:0000313" key="1">
    <source>
        <dbReference type="EMBL" id="MEX5717403.1"/>
    </source>
</evidence>
<protein>
    <submittedName>
        <fullName evidence="1">DUF1702 family protein</fullName>
    </submittedName>
</protein>
<dbReference type="Proteomes" id="UP001560045">
    <property type="component" value="Unassembled WGS sequence"/>
</dbReference>
<comment type="caution">
    <text evidence="1">The sequence shown here is derived from an EMBL/GenBank/DDBJ whole genome shotgun (WGS) entry which is preliminary data.</text>
</comment>
<reference evidence="1 2" key="1">
    <citation type="submission" date="2024-06" db="EMBL/GenBank/DDBJ databases">
        <title>Draft genome sequence of Geodermatophilus badlandi, a novel member of the Geodermatophilaceae isolated from badland sedimentary rocks in the Red desert, Wyoming, USA.</title>
        <authorList>
            <person name="Ben Tekaya S."/>
            <person name="Nouioui I."/>
            <person name="Flores G.M."/>
            <person name="Shaal M.N."/>
            <person name="Bredoire F."/>
            <person name="Basile F."/>
            <person name="Van Diepen L."/>
            <person name="Ward N.L."/>
        </authorList>
    </citation>
    <scope>NUCLEOTIDE SEQUENCE [LARGE SCALE GENOMIC DNA]</scope>
    <source>
        <strain evidence="1 2">WL48A</strain>
    </source>
</reference>
<organism evidence="1 2">
    <name type="scientific">Geodermatophilus maliterrae</name>
    <dbReference type="NCBI Taxonomy" id="3162531"/>
    <lineage>
        <taxon>Bacteria</taxon>
        <taxon>Bacillati</taxon>
        <taxon>Actinomycetota</taxon>
        <taxon>Actinomycetes</taxon>
        <taxon>Geodermatophilales</taxon>
        <taxon>Geodermatophilaceae</taxon>
        <taxon>Geodermatophilus</taxon>
    </lineage>
</organism>
<dbReference type="RefSeq" id="WP_369203204.1">
    <property type="nucleotide sequence ID" value="NZ_JBFNXQ010000006.1"/>
</dbReference>
<gene>
    <name evidence="1" type="ORF">ABQ292_03350</name>
</gene>
<dbReference type="InterPro" id="IPR012964">
    <property type="entry name" value="DUF1702"/>
</dbReference>
<name>A0ABV3XA14_9ACTN</name>
<accession>A0ABV3XA14</accession>
<proteinExistence type="predicted"/>
<keyword evidence="2" id="KW-1185">Reference proteome</keyword>